<organism evidence="1 2">
    <name type="scientific">Xylaria bambusicola</name>
    <dbReference type="NCBI Taxonomy" id="326684"/>
    <lineage>
        <taxon>Eukaryota</taxon>
        <taxon>Fungi</taxon>
        <taxon>Dikarya</taxon>
        <taxon>Ascomycota</taxon>
        <taxon>Pezizomycotina</taxon>
        <taxon>Sordariomycetes</taxon>
        <taxon>Xylariomycetidae</taxon>
        <taxon>Xylariales</taxon>
        <taxon>Xylariaceae</taxon>
        <taxon>Xylaria</taxon>
    </lineage>
</organism>
<evidence type="ECO:0000313" key="2">
    <source>
        <dbReference type="Proteomes" id="UP001305414"/>
    </source>
</evidence>
<gene>
    <name evidence="1" type="ORF">RRF57_013157</name>
</gene>
<evidence type="ECO:0000313" key="1">
    <source>
        <dbReference type="EMBL" id="KAK5637442.1"/>
    </source>
</evidence>
<dbReference type="Proteomes" id="UP001305414">
    <property type="component" value="Unassembled WGS sequence"/>
</dbReference>
<protein>
    <submittedName>
        <fullName evidence="1">Uncharacterized protein</fullName>
    </submittedName>
</protein>
<dbReference type="AlphaFoldDB" id="A0AAN7ZBG6"/>
<reference evidence="1 2" key="1">
    <citation type="submission" date="2023-10" db="EMBL/GenBank/DDBJ databases">
        <title>Draft genome sequence of Xylaria bambusicola isolate GMP-LS, the root and basal stem rot pathogen of sugarcane in Indonesia.</title>
        <authorList>
            <person name="Selvaraj P."/>
            <person name="Muralishankar V."/>
            <person name="Muruganantham S."/>
            <person name="Sp S."/>
            <person name="Haryani S."/>
            <person name="Lau K.J.X."/>
            <person name="Naqvi N.I."/>
        </authorList>
    </citation>
    <scope>NUCLEOTIDE SEQUENCE [LARGE SCALE GENOMIC DNA]</scope>
    <source>
        <strain evidence="1">GMP-LS</strain>
    </source>
</reference>
<keyword evidence="2" id="KW-1185">Reference proteome</keyword>
<dbReference type="EMBL" id="JAWHQM010000119">
    <property type="protein sequence ID" value="KAK5637442.1"/>
    <property type="molecule type" value="Genomic_DNA"/>
</dbReference>
<comment type="caution">
    <text evidence="1">The sequence shown here is derived from an EMBL/GenBank/DDBJ whole genome shotgun (WGS) entry which is preliminary data.</text>
</comment>
<accession>A0AAN7ZBG6</accession>
<name>A0AAN7ZBG6_9PEZI</name>
<sequence>MKCSDICSTQVIAQERQDSHVKRTVQLEHRPYPTTRVHCLTLRLQLGVSASSGRCVNLSETPEWNECCTVAAALSTTALIVRISAHSTGGWEPHTVWIQDPKRIDLDLYQCEIVLTLIR</sequence>
<proteinExistence type="predicted"/>